<evidence type="ECO:0000256" key="2">
    <source>
        <dbReference type="ARBA" id="ARBA00022448"/>
    </source>
</evidence>
<dbReference type="PRINTS" id="PR01506">
    <property type="entry name" value="TATBPROTEIN"/>
</dbReference>
<keyword evidence="8 9" id="KW-0472">Membrane</keyword>
<evidence type="ECO:0000256" key="9">
    <source>
        <dbReference type="HAMAP-Rule" id="MF_00237"/>
    </source>
</evidence>
<evidence type="ECO:0000313" key="13">
    <source>
        <dbReference type="Proteomes" id="UP000185622"/>
    </source>
</evidence>
<dbReference type="PANTHER" id="PTHR33162:SF1">
    <property type="entry name" value="SEC-INDEPENDENT PROTEIN TRANSLOCASE PROTEIN TATA, CHLOROPLASTIC"/>
    <property type="match status" value="1"/>
</dbReference>
<evidence type="ECO:0000256" key="7">
    <source>
        <dbReference type="ARBA" id="ARBA00023010"/>
    </source>
</evidence>
<reference evidence="12 13" key="1">
    <citation type="submission" date="2017-01" db="EMBL/GenBank/DDBJ databases">
        <title>The complete genome sequence of a sulfur-oxidizing marine bacterium Thioclava sp. 25B10_4T.</title>
        <authorList>
            <person name="Liu Y."/>
            <person name="Lai Q."/>
            <person name="Shao Z."/>
        </authorList>
    </citation>
    <scope>NUCLEOTIDE SEQUENCE [LARGE SCALE GENOMIC DNA]</scope>
    <source>
        <strain evidence="12 13">25B10_4</strain>
    </source>
</reference>
<dbReference type="NCBIfam" id="TIGR01410">
    <property type="entry name" value="tatB"/>
    <property type="match status" value="1"/>
</dbReference>
<comment type="function">
    <text evidence="9">Part of the twin-arginine translocation (Tat) system that transports large folded proteins containing a characteristic twin-arginine motif in their signal peptide across membranes. Together with TatC, TatB is part of a receptor directly interacting with Tat signal peptides. TatB may form an oligomeric binding site that transiently accommodates folded Tat precursor proteins before their translocation.</text>
</comment>
<evidence type="ECO:0000256" key="8">
    <source>
        <dbReference type="ARBA" id="ARBA00023136"/>
    </source>
</evidence>
<comment type="subcellular location">
    <subcellularLocation>
        <location evidence="9">Cell membrane</location>
        <topology evidence="9">Single-pass membrane protein</topology>
    </subcellularLocation>
    <subcellularLocation>
        <location evidence="1">Membrane</location>
        <topology evidence="1">Single-pass membrane protein</topology>
    </subcellularLocation>
</comment>
<evidence type="ECO:0000256" key="1">
    <source>
        <dbReference type="ARBA" id="ARBA00004167"/>
    </source>
</evidence>
<organism evidence="12 13">
    <name type="scientific">Thioclava nitratireducens</name>
    <dbReference type="NCBI Taxonomy" id="1915078"/>
    <lineage>
        <taxon>Bacteria</taxon>
        <taxon>Pseudomonadati</taxon>
        <taxon>Pseudomonadota</taxon>
        <taxon>Alphaproteobacteria</taxon>
        <taxon>Rhodobacterales</taxon>
        <taxon>Paracoccaceae</taxon>
        <taxon>Thioclava</taxon>
    </lineage>
</organism>
<dbReference type="EMBL" id="CP019437">
    <property type="protein sequence ID" value="AQS48851.1"/>
    <property type="molecule type" value="Genomic_DNA"/>
</dbReference>
<dbReference type="Gene3D" id="1.20.5.3310">
    <property type="match status" value="1"/>
</dbReference>
<keyword evidence="13" id="KW-1185">Reference proteome</keyword>
<sequence length="204" mass="20987">MLDIGWSELLLIGVVALIVVGPKDLPKMFHQLGRITAKAKSMAREFSRAMEDAAKDTGLDEAAGSVRDLKSLASKKSLGLDALEKATDAFEKWEPGRSERTSLKPDPEAEPPKPEAAQPEATAVETAKPETSKTASKPAAKPAAKKAASKTAAKTGTKTGASTAAKSSAKPATKSSSKPAAKTGAKPAAKKTAAKKPAAKKGDA</sequence>
<evidence type="ECO:0000256" key="3">
    <source>
        <dbReference type="ARBA" id="ARBA00022475"/>
    </source>
</evidence>
<evidence type="ECO:0000256" key="5">
    <source>
        <dbReference type="ARBA" id="ARBA00022927"/>
    </source>
</evidence>
<feature type="compositionally biased region" description="Low complexity" evidence="10">
    <location>
        <begin position="132"/>
        <end position="142"/>
    </location>
</feature>
<dbReference type="Proteomes" id="UP000185622">
    <property type="component" value="Chromosome"/>
</dbReference>
<keyword evidence="7 9" id="KW-0811">Translocation</keyword>
<keyword evidence="2 9" id="KW-0813">Transport</keyword>
<dbReference type="HAMAP" id="MF_00237">
    <property type="entry name" value="TatB"/>
    <property type="match status" value="1"/>
</dbReference>
<comment type="subunit">
    <text evidence="9">The Tat system comprises two distinct complexes: a TatABC complex, containing multiple copies of TatA, TatB and TatC subunits, and a separate TatA complex, containing only TatA subunits. Substrates initially bind to the TatABC complex, which probably triggers association of the separate TatA complex to form the active translocon.</text>
</comment>
<feature type="compositionally biased region" description="Basic residues" evidence="10">
    <location>
        <begin position="188"/>
        <end position="204"/>
    </location>
</feature>
<feature type="transmembrane region" description="Helical" evidence="11">
    <location>
        <begin position="6"/>
        <end position="25"/>
    </location>
</feature>
<evidence type="ECO:0000313" key="12">
    <source>
        <dbReference type="EMBL" id="AQS48851.1"/>
    </source>
</evidence>
<keyword evidence="4 9" id="KW-0812">Transmembrane</keyword>
<evidence type="ECO:0000256" key="10">
    <source>
        <dbReference type="SAM" id="MobiDB-lite"/>
    </source>
</evidence>
<proteinExistence type="inferred from homology"/>
<comment type="similarity">
    <text evidence="9">Belongs to the TatB family.</text>
</comment>
<keyword evidence="6 9" id="KW-1133">Transmembrane helix</keyword>
<dbReference type="RefSeq" id="WP_075775673.1">
    <property type="nucleotide sequence ID" value="NZ_CP019437.1"/>
</dbReference>
<protein>
    <recommendedName>
        <fullName evidence="9">Sec-independent protein translocase protein TatB</fullName>
    </recommendedName>
</protein>
<dbReference type="InterPro" id="IPR018448">
    <property type="entry name" value="TatB"/>
</dbReference>
<evidence type="ECO:0000256" key="6">
    <source>
        <dbReference type="ARBA" id="ARBA00022989"/>
    </source>
</evidence>
<evidence type="ECO:0000256" key="4">
    <source>
        <dbReference type="ARBA" id="ARBA00022692"/>
    </source>
</evidence>
<feature type="compositionally biased region" description="Basic and acidic residues" evidence="10">
    <location>
        <begin position="90"/>
        <end position="113"/>
    </location>
</feature>
<evidence type="ECO:0000256" key="11">
    <source>
        <dbReference type="SAM" id="Phobius"/>
    </source>
</evidence>
<accession>A0ABN4XET4</accession>
<feature type="region of interest" description="Disordered" evidence="10">
    <location>
        <begin position="90"/>
        <end position="204"/>
    </location>
</feature>
<dbReference type="PANTHER" id="PTHR33162">
    <property type="entry name" value="SEC-INDEPENDENT PROTEIN TRANSLOCASE PROTEIN TATA, CHLOROPLASTIC"/>
    <property type="match status" value="1"/>
</dbReference>
<dbReference type="Pfam" id="PF02416">
    <property type="entry name" value="TatA_B_E"/>
    <property type="match status" value="1"/>
</dbReference>
<keyword evidence="3 9" id="KW-1003">Cell membrane</keyword>
<keyword evidence="5 9" id="KW-0653">Protein transport</keyword>
<dbReference type="InterPro" id="IPR003369">
    <property type="entry name" value="TatA/B/E"/>
</dbReference>
<gene>
    <name evidence="9" type="primary">tatB</name>
    <name evidence="12" type="ORF">BMG03_14420</name>
</gene>
<feature type="compositionally biased region" description="Low complexity" evidence="10">
    <location>
        <begin position="149"/>
        <end position="187"/>
    </location>
</feature>
<name>A0ABN4XET4_9RHOB</name>